<proteinExistence type="predicted"/>
<dbReference type="STRING" id="1120980.GCA_000745955_00936"/>
<name>A0A376BN92_9NEIS</name>
<evidence type="ECO:0000313" key="1">
    <source>
        <dbReference type="EMBL" id="SSY71138.1"/>
    </source>
</evidence>
<dbReference type="Proteomes" id="UP000254209">
    <property type="component" value="Unassembled WGS sequence"/>
</dbReference>
<dbReference type="RefSeq" id="WP_034292125.1">
    <property type="nucleotide sequence ID" value="NZ_CP091519.2"/>
</dbReference>
<sequence length="154" mass="17482">MMIKNIQNLVGKDSLIGHLITVAQQLGLEFSVTSSENGKQYIASLTELFEFGMSMRPEVGFCYANERESESYTFDNNGKLVSILMDISQSQQPLCLFNHIGEKPWTYVFVLLNALDIIPLFQKAKPCDYFLSNTQGQFMLAANWRDFSFVSAQQ</sequence>
<gene>
    <name evidence="1" type="ORF">NCTC10283_01278</name>
</gene>
<protein>
    <submittedName>
        <fullName evidence="1">Uncharacterized protein</fullName>
    </submittedName>
</protein>
<dbReference type="OrthoDB" id="8611965at2"/>
<organism evidence="1 2">
    <name type="scientific">Alysiella crassa</name>
    <dbReference type="NCBI Taxonomy" id="153491"/>
    <lineage>
        <taxon>Bacteria</taxon>
        <taxon>Pseudomonadati</taxon>
        <taxon>Pseudomonadota</taxon>
        <taxon>Betaproteobacteria</taxon>
        <taxon>Neisseriales</taxon>
        <taxon>Neisseriaceae</taxon>
        <taxon>Alysiella</taxon>
    </lineage>
</organism>
<dbReference type="EMBL" id="UFSO01000002">
    <property type="protein sequence ID" value="SSY71138.1"/>
    <property type="molecule type" value="Genomic_DNA"/>
</dbReference>
<keyword evidence="2" id="KW-1185">Reference proteome</keyword>
<accession>A0A376BN92</accession>
<dbReference type="AlphaFoldDB" id="A0A376BN92"/>
<evidence type="ECO:0000313" key="2">
    <source>
        <dbReference type="Proteomes" id="UP000254209"/>
    </source>
</evidence>
<reference evidence="1 2" key="1">
    <citation type="submission" date="2018-06" db="EMBL/GenBank/DDBJ databases">
        <authorList>
            <consortium name="Pathogen Informatics"/>
            <person name="Doyle S."/>
        </authorList>
    </citation>
    <scope>NUCLEOTIDE SEQUENCE [LARGE SCALE GENOMIC DNA]</scope>
    <source>
        <strain evidence="1 2">NCTC10283</strain>
    </source>
</reference>